<dbReference type="InterPro" id="IPR050627">
    <property type="entry name" value="Nitroreductase/BluB"/>
</dbReference>
<protein>
    <submittedName>
        <fullName evidence="5">Nitroreductase family protein</fullName>
    </submittedName>
</protein>
<dbReference type="AlphaFoldDB" id="A0A6N6RJJ7"/>
<dbReference type="InterPro" id="IPR000415">
    <property type="entry name" value="Nitroreductase-like"/>
</dbReference>
<evidence type="ECO:0000256" key="3">
    <source>
        <dbReference type="ARBA" id="ARBA00023002"/>
    </source>
</evidence>
<accession>A0A6N6RJJ7</accession>
<dbReference type="GO" id="GO:0016491">
    <property type="term" value="F:oxidoreductase activity"/>
    <property type="evidence" value="ECO:0007669"/>
    <property type="project" value="UniProtKB-KW"/>
</dbReference>
<keyword evidence="2" id="KW-0288">FMN</keyword>
<keyword evidence="6" id="KW-1185">Reference proteome</keyword>
<dbReference type="SUPFAM" id="SSF55469">
    <property type="entry name" value="FMN-dependent nitroreductase-like"/>
    <property type="match status" value="1"/>
</dbReference>
<comment type="caution">
    <text evidence="5">The sequence shown here is derived from an EMBL/GenBank/DDBJ whole genome shotgun (WGS) entry which is preliminary data.</text>
</comment>
<organism evidence="5 6">
    <name type="scientific">Phaeocystidibacter luteus</name>
    <dbReference type="NCBI Taxonomy" id="911197"/>
    <lineage>
        <taxon>Bacteria</taxon>
        <taxon>Pseudomonadati</taxon>
        <taxon>Bacteroidota</taxon>
        <taxon>Flavobacteriia</taxon>
        <taxon>Flavobacteriales</taxon>
        <taxon>Phaeocystidibacteraceae</taxon>
        <taxon>Phaeocystidibacter</taxon>
    </lineage>
</organism>
<evidence type="ECO:0000256" key="2">
    <source>
        <dbReference type="ARBA" id="ARBA00022643"/>
    </source>
</evidence>
<dbReference type="PANTHER" id="PTHR23026:SF90">
    <property type="entry name" value="IODOTYROSINE DEIODINASE 1"/>
    <property type="match status" value="1"/>
</dbReference>
<dbReference type="Gene3D" id="3.40.109.10">
    <property type="entry name" value="NADH Oxidase"/>
    <property type="match status" value="1"/>
</dbReference>
<dbReference type="OrthoDB" id="9809288at2"/>
<name>A0A6N6RJJ7_9FLAO</name>
<evidence type="ECO:0000313" key="6">
    <source>
        <dbReference type="Proteomes" id="UP000468650"/>
    </source>
</evidence>
<gene>
    <name evidence="5" type="ORF">F8C67_04010</name>
</gene>
<dbReference type="EMBL" id="WBVO01000002">
    <property type="protein sequence ID" value="KAB2813857.1"/>
    <property type="molecule type" value="Genomic_DNA"/>
</dbReference>
<reference evidence="5 6" key="1">
    <citation type="submission" date="2019-09" db="EMBL/GenBank/DDBJ databases">
        <title>Genomes of family Cryomorphaceae.</title>
        <authorList>
            <person name="Bowman J.P."/>
        </authorList>
    </citation>
    <scope>NUCLEOTIDE SEQUENCE [LARGE SCALE GENOMIC DNA]</scope>
    <source>
        <strain evidence="5 6">LMG 25704</strain>
    </source>
</reference>
<keyword evidence="3" id="KW-0560">Oxidoreductase</keyword>
<feature type="domain" description="Nitroreductase" evidence="4">
    <location>
        <begin position="32"/>
        <end position="198"/>
    </location>
</feature>
<proteinExistence type="predicted"/>
<evidence type="ECO:0000259" key="4">
    <source>
        <dbReference type="Pfam" id="PF00881"/>
    </source>
</evidence>
<dbReference type="RefSeq" id="WP_151666525.1">
    <property type="nucleotide sequence ID" value="NZ_WBVO01000002.1"/>
</dbReference>
<evidence type="ECO:0000313" key="5">
    <source>
        <dbReference type="EMBL" id="KAB2813857.1"/>
    </source>
</evidence>
<dbReference type="Proteomes" id="UP000468650">
    <property type="component" value="Unassembled WGS sequence"/>
</dbReference>
<dbReference type="Pfam" id="PF00881">
    <property type="entry name" value="Nitroreductase"/>
    <property type="match status" value="1"/>
</dbReference>
<dbReference type="PANTHER" id="PTHR23026">
    <property type="entry name" value="NADPH NITROREDUCTASE"/>
    <property type="match status" value="1"/>
</dbReference>
<evidence type="ECO:0000256" key="1">
    <source>
        <dbReference type="ARBA" id="ARBA00022630"/>
    </source>
</evidence>
<dbReference type="CDD" id="cd02144">
    <property type="entry name" value="iodotyrosine_dehalogenase"/>
    <property type="match status" value="1"/>
</dbReference>
<dbReference type="InterPro" id="IPR029479">
    <property type="entry name" value="Nitroreductase"/>
</dbReference>
<keyword evidence="1" id="KW-0285">Flavoprotein</keyword>
<sequence>MSDFPTIKYQPRELNENTISERVRAHYEMMDARRSVRNISDKAVPRDVIENLIRIASSAPSGAHKQPWHFVAVSDAGLKSKIREAAEEEEKSFYETRAPQEWLDDLAPLGTDWRKEFLTKSPWLIIVFKKVYDNHPEGRKKNYYVQESVGIACGFLLQAIHEAGLVSLTHTPSPMNFLSEILERPENEKPFLLIPVGYPEEGAEVPDIKRKDLSEVSTFR</sequence>